<protein>
    <submittedName>
        <fullName evidence="1">Protein Rcr1p</fullName>
    </submittedName>
</protein>
<keyword evidence="2" id="KW-1185">Reference proteome</keyword>
<reference evidence="1" key="1">
    <citation type="submission" date="2022-06" db="EMBL/GenBank/DDBJ databases">
        <authorList>
            <person name="Legras J.-L."/>
            <person name="Devillers H."/>
            <person name="Grondin C."/>
        </authorList>
    </citation>
    <scope>NUCLEOTIDE SEQUENCE</scope>
    <source>
        <strain evidence="1">CLIB 1444</strain>
    </source>
</reference>
<dbReference type="Proteomes" id="UP001152531">
    <property type="component" value="Unassembled WGS sequence"/>
</dbReference>
<evidence type="ECO:0000313" key="2">
    <source>
        <dbReference type="Proteomes" id="UP001152531"/>
    </source>
</evidence>
<organism evidence="1 2">
    <name type="scientific">[Candida] jaroonii</name>
    <dbReference type="NCBI Taxonomy" id="467808"/>
    <lineage>
        <taxon>Eukaryota</taxon>
        <taxon>Fungi</taxon>
        <taxon>Dikarya</taxon>
        <taxon>Ascomycota</taxon>
        <taxon>Saccharomycotina</taxon>
        <taxon>Pichiomycetes</taxon>
        <taxon>Debaryomycetaceae</taxon>
        <taxon>Yamadazyma</taxon>
    </lineage>
</organism>
<name>A0ACA9Y3U0_9ASCO</name>
<proteinExistence type="predicted"/>
<accession>A0ACA9Y3U0</accession>
<dbReference type="EMBL" id="CALSDN010000002">
    <property type="protein sequence ID" value="CAH6719644.1"/>
    <property type="molecule type" value="Genomic_DNA"/>
</dbReference>
<evidence type="ECO:0000313" key="1">
    <source>
        <dbReference type="EMBL" id="CAH6719644.1"/>
    </source>
</evidence>
<gene>
    <name evidence="1" type="ORF">CLIB1444_02S13278</name>
</gene>
<sequence length="195" mass="21540">MAAINLVEIGKRDLWSNNDGARWALFAIFILIILIVIGGTLKVNKKRTTNGLQPIYGTRWMTPPSYNQSQTQYDQPANGGGDVPTNYVPTYTERANDQDMGYYDNNGEFHPNPNVKNFQSHNDSSFVAHPPESHNRSYSTSNGVALDDLDEDLTRPTFRSNDVSPPAGPPPNVEPSHAANQTTNPSEHTATPSRN</sequence>
<comment type="caution">
    <text evidence="1">The sequence shown here is derived from an EMBL/GenBank/DDBJ whole genome shotgun (WGS) entry which is preliminary data.</text>
</comment>